<reference evidence="7" key="1">
    <citation type="journal article" date="2019" name="Beilstein J. Org. Chem.">
        <title>Nanangenines: drimane sesquiterpenoids as the dominant metabolite cohort of a novel Australian fungus, Aspergillus nanangensis.</title>
        <authorList>
            <person name="Lacey H.J."/>
            <person name="Gilchrist C.L.M."/>
            <person name="Crombie A."/>
            <person name="Kalaitzis J.A."/>
            <person name="Vuong D."/>
            <person name="Rutledge P.J."/>
            <person name="Turner P."/>
            <person name="Pitt J.I."/>
            <person name="Lacey E."/>
            <person name="Chooi Y.H."/>
            <person name="Piggott A.M."/>
        </authorList>
    </citation>
    <scope>NUCLEOTIDE SEQUENCE</scope>
    <source>
        <strain evidence="7">MST-FP2251</strain>
    </source>
</reference>
<evidence type="ECO:0000256" key="4">
    <source>
        <dbReference type="ARBA" id="ARBA00022989"/>
    </source>
</evidence>
<sequence length="443" mass="48423">MAPSDVEKHHSRAIEEAENLSLDDAVLKAQGHRPELDRSFSWVGILGVSYTVALSWAGFMCAVLSIGQYHFTYILSPRRIKDMAAFTVGIFNIMAWWTGTASAMLYIALSIFGTVKFWVPGFDPLQWQTYLLYALVTLTSMLPVFLVPHRYYDSLTTTCLGITIVACVVVIVVPLAMGVGHFDASNLVTFRGVSGWSPGTAWLLSISNSAYAFAAVGSVTHLAEEMPRPGKNLPLVINTAMGMGILTTLPVSIVIVGTLTDMAAVQQAYLPSLEAFYQATGSKAAGTVLQVLLTASIYASFPGLWVTNGRVAWAFSRDNGLPCSPYFSKVSSRFHFPVRATFLGAVFIIVYGVVYIASTQAFNAIVNTCTLLLNLTFTIPQVIILFGRRKHLPPRHFDLGRYGGSAVIGAFLVLSVLVWIERRGRFSGPQIDWERLGGLNKQE</sequence>
<dbReference type="EMBL" id="VCAU01000142">
    <property type="protein sequence ID" value="KAF9883909.1"/>
    <property type="molecule type" value="Genomic_DNA"/>
</dbReference>
<feature type="transmembrane region" description="Helical" evidence="6">
    <location>
        <begin position="399"/>
        <end position="420"/>
    </location>
</feature>
<proteinExistence type="predicted"/>
<evidence type="ECO:0000256" key="5">
    <source>
        <dbReference type="ARBA" id="ARBA00023136"/>
    </source>
</evidence>
<feature type="transmembrane region" description="Helical" evidence="6">
    <location>
        <begin position="364"/>
        <end position="387"/>
    </location>
</feature>
<dbReference type="InterPro" id="IPR002293">
    <property type="entry name" value="AA/rel_permease1"/>
</dbReference>
<keyword evidence="5 6" id="KW-0472">Membrane</keyword>
<gene>
    <name evidence="7" type="ORF">FE257_002652</name>
</gene>
<dbReference type="Gene3D" id="1.20.1740.10">
    <property type="entry name" value="Amino acid/polyamine transporter I"/>
    <property type="match status" value="1"/>
</dbReference>
<dbReference type="GO" id="GO:0022857">
    <property type="term" value="F:transmembrane transporter activity"/>
    <property type="evidence" value="ECO:0007669"/>
    <property type="project" value="InterPro"/>
</dbReference>
<feature type="transmembrane region" description="Helical" evidence="6">
    <location>
        <begin position="85"/>
        <end position="109"/>
    </location>
</feature>
<feature type="transmembrane region" description="Helical" evidence="6">
    <location>
        <begin position="202"/>
        <end position="223"/>
    </location>
</feature>
<evidence type="ECO:0000313" key="8">
    <source>
        <dbReference type="Proteomes" id="UP001194746"/>
    </source>
</evidence>
<accession>A0AAD4CCF9</accession>
<evidence type="ECO:0000256" key="1">
    <source>
        <dbReference type="ARBA" id="ARBA00004141"/>
    </source>
</evidence>
<dbReference type="AlphaFoldDB" id="A0AAD4CCF9"/>
<protein>
    <submittedName>
        <fullName evidence="7">Uncharacterized protein</fullName>
    </submittedName>
</protein>
<dbReference type="PANTHER" id="PTHR45649:SF11">
    <property type="entry name" value="TRANSPORTER, PUTATIVE (EUROFUNG)-RELATED"/>
    <property type="match status" value="1"/>
</dbReference>
<keyword evidence="4 6" id="KW-1133">Transmembrane helix</keyword>
<reference evidence="7" key="2">
    <citation type="submission" date="2020-02" db="EMBL/GenBank/DDBJ databases">
        <authorList>
            <person name="Gilchrist C.L.M."/>
            <person name="Chooi Y.-H."/>
        </authorList>
    </citation>
    <scope>NUCLEOTIDE SEQUENCE</scope>
    <source>
        <strain evidence="7">MST-FP2251</strain>
    </source>
</reference>
<feature type="transmembrane region" description="Helical" evidence="6">
    <location>
        <begin position="129"/>
        <end position="147"/>
    </location>
</feature>
<comment type="subcellular location">
    <subcellularLocation>
        <location evidence="1">Membrane</location>
        <topology evidence="1">Multi-pass membrane protein</topology>
    </subcellularLocation>
</comment>
<evidence type="ECO:0000313" key="7">
    <source>
        <dbReference type="EMBL" id="KAF9883909.1"/>
    </source>
</evidence>
<evidence type="ECO:0000256" key="3">
    <source>
        <dbReference type="ARBA" id="ARBA00022692"/>
    </source>
</evidence>
<keyword evidence="3 6" id="KW-0812">Transmembrane</keyword>
<dbReference type="PIRSF" id="PIRSF006060">
    <property type="entry name" value="AA_transporter"/>
    <property type="match status" value="1"/>
</dbReference>
<dbReference type="Pfam" id="PF13520">
    <property type="entry name" value="AA_permease_2"/>
    <property type="match status" value="1"/>
</dbReference>
<name>A0AAD4CCF9_ASPNN</name>
<organism evidence="7 8">
    <name type="scientific">Aspergillus nanangensis</name>
    <dbReference type="NCBI Taxonomy" id="2582783"/>
    <lineage>
        <taxon>Eukaryota</taxon>
        <taxon>Fungi</taxon>
        <taxon>Dikarya</taxon>
        <taxon>Ascomycota</taxon>
        <taxon>Pezizomycotina</taxon>
        <taxon>Eurotiomycetes</taxon>
        <taxon>Eurotiomycetidae</taxon>
        <taxon>Eurotiales</taxon>
        <taxon>Aspergillaceae</taxon>
        <taxon>Aspergillus</taxon>
        <taxon>Aspergillus subgen. Circumdati</taxon>
    </lineage>
</organism>
<keyword evidence="8" id="KW-1185">Reference proteome</keyword>
<dbReference type="Proteomes" id="UP001194746">
    <property type="component" value="Unassembled WGS sequence"/>
</dbReference>
<feature type="transmembrane region" description="Helical" evidence="6">
    <location>
        <begin position="235"/>
        <end position="264"/>
    </location>
</feature>
<dbReference type="PANTHER" id="PTHR45649">
    <property type="entry name" value="AMINO-ACID PERMEASE BAT1"/>
    <property type="match status" value="1"/>
</dbReference>
<feature type="transmembrane region" description="Helical" evidence="6">
    <location>
        <begin position="40"/>
        <end position="64"/>
    </location>
</feature>
<feature type="transmembrane region" description="Helical" evidence="6">
    <location>
        <begin position="336"/>
        <end position="358"/>
    </location>
</feature>
<evidence type="ECO:0000256" key="6">
    <source>
        <dbReference type="SAM" id="Phobius"/>
    </source>
</evidence>
<feature type="transmembrane region" description="Helical" evidence="6">
    <location>
        <begin position="159"/>
        <end position="182"/>
    </location>
</feature>
<evidence type="ECO:0000256" key="2">
    <source>
        <dbReference type="ARBA" id="ARBA00022448"/>
    </source>
</evidence>
<comment type="caution">
    <text evidence="7">The sequence shown here is derived from an EMBL/GenBank/DDBJ whole genome shotgun (WGS) entry which is preliminary data.</text>
</comment>
<dbReference type="GO" id="GO:0016020">
    <property type="term" value="C:membrane"/>
    <property type="evidence" value="ECO:0007669"/>
    <property type="project" value="UniProtKB-SubCell"/>
</dbReference>
<keyword evidence="2" id="KW-0813">Transport</keyword>